<dbReference type="PANTHER" id="PTHR43553:SF24">
    <property type="entry name" value="ENERGY-COUPLING FACTOR TRANSPORTER ATP-BINDING PROTEIN ECFA1"/>
    <property type="match status" value="1"/>
</dbReference>
<reference evidence="11 12" key="1">
    <citation type="submission" date="2016-01" db="EMBL/GenBank/DDBJ databases">
        <title>High potential of lignocellulose degradation of a new Verrucomicrobia species.</title>
        <authorList>
            <person name="Wang Y."/>
            <person name="Shi Y."/>
            <person name="Qiu Z."/>
            <person name="Liu S."/>
            <person name="Yang H."/>
        </authorList>
    </citation>
    <scope>NUCLEOTIDE SEQUENCE [LARGE SCALE GENOMIC DNA]</scope>
    <source>
        <strain evidence="11 12">TSB47</strain>
    </source>
</reference>
<dbReference type="AlphaFoldDB" id="A0A178IFV3"/>
<keyword evidence="7" id="KW-1278">Translocase</keyword>
<dbReference type="InterPro" id="IPR005876">
    <property type="entry name" value="Co_trans_ATP-bd"/>
</dbReference>
<keyword evidence="3 9" id="KW-0813">Transport</keyword>
<sequence>MPPPILEARDLHFAWPGMARAAGLCGAQRLRALDGVSLALRPGARLALLGANGSGKSTLLLHLNGTLRPDSGVVLHDGAPLDHSKRGLLALRQRVALVFQDPDDQLFAGTLAQDVSFGPLNLGLAGDAVAQRVAEALAAVGLENLGEMPLHMLSHGQRKRAAIAGALAMRPRALLLDEPTAGLDPEGVSSLLAHLDDLNAQGIAILFSTHHLDLARAWADEAAIMSEGRVLAHDGGEAVFSNEELLQTARLRCAPHRRAQRAPGHA</sequence>
<accession>A0A178IFV3</accession>
<dbReference type="InterPro" id="IPR015856">
    <property type="entry name" value="ABC_transpr_CbiO/EcfA_su"/>
</dbReference>
<dbReference type="PROSITE" id="PS50893">
    <property type="entry name" value="ABC_TRANSPORTER_2"/>
    <property type="match status" value="1"/>
</dbReference>
<keyword evidence="4 9" id="KW-1003">Cell membrane</keyword>
<evidence type="ECO:0000256" key="6">
    <source>
        <dbReference type="ARBA" id="ARBA00022840"/>
    </source>
</evidence>
<dbReference type="GO" id="GO:0005524">
    <property type="term" value="F:ATP binding"/>
    <property type="evidence" value="ECO:0007669"/>
    <property type="project" value="UniProtKB-UniRule"/>
</dbReference>
<keyword evidence="8 9" id="KW-0472">Membrane</keyword>
<dbReference type="Gene3D" id="3.40.50.300">
    <property type="entry name" value="P-loop containing nucleotide triphosphate hydrolases"/>
    <property type="match status" value="1"/>
</dbReference>
<dbReference type="Pfam" id="PF00005">
    <property type="entry name" value="ABC_tran"/>
    <property type="match status" value="1"/>
</dbReference>
<dbReference type="GO" id="GO:0016887">
    <property type="term" value="F:ATP hydrolysis activity"/>
    <property type="evidence" value="ECO:0007669"/>
    <property type="project" value="InterPro"/>
</dbReference>
<dbReference type="FunFam" id="3.40.50.300:FF:000224">
    <property type="entry name" value="Energy-coupling factor transporter ATP-binding protein EcfA"/>
    <property type="match status" value="1"/>
</dbReference>
<evidence type="ECO:0000313" key="12">
    <source>
        <dbReference type="Proteomes" id="UP000078486"/>
    </source>
</evidence>
<evidence type="ECO:0000256" key="8">
    <source>
        <dbReference type="ARBA" id="ARBA00023136"/>
    </source>
</evidence>
<keyword evidence="5 9" id="KW-0547">Nucleotide-binding</keyword>
<dbReference type="SUPFAM" id="SSF52540">
    <property type="entry name" value="P-loop containing nucleoside triphosphate hydrolases"/>
    <property type="match status" value="1"/>
</dbReference>
<dbReference type="Proteomes" id="UP000078486">
    <property type="component" value="Unassembled WGS sequence"/>
</dbReference>
<dbReference type="InterPro" id="IPR003439">
    <property type="entry name" value="ABC_transporter-like_ATP-bd"/>
</dbReference>
<dbReference type="RefSeq" id="WP_068771210.1">
    <property type="nucleotide sequence ID" value="NZ_CP109796.1"/>
</dbReference>
<comment type="subcellular location">
    <subcellularLocation>
        <location evidence="1 9">Cell membrane</location>
        <topology evidence="1 9">Peripheral membrane protein</topology>
    </subcellularLocation>
</comment>
<evidence type="ECO:0000256" key="1">
    <source>
        <dbReference type="ARBA" id="ARBA00004202"/>
    </source>
</evidence>
<dbReference type="GO" id="GO:0043190">
    <property type="term" value="C:ATP-binding cassette (ABC) transporter complex"/>
    <property type="evidence" value="ECO:0007669"/>
    <property type="project" value="TreeGrafter"/>
</dbReference>
<evidence type="ECO:0000256" key="4">
    <source>
        <dbReference type="ARBA" id="ARBA00022475"/>
    </source>
</evidence>
<evidence type="ECO:0000256" key="5">
    <source>
        <dbReference type="ARBA" id="ARBA00022741"/>
    </source>
</evidence>
<dbReference type="InterPro" id="IPR027417">
    <property type="entry name" value="P-loop_NTPase"/>
</dbReference>
<dbReference type="SMART" id="SM00382">
    <property type="entry name" value="AAA"/>
    <property type="match status" value="1"/>
</dbReference>
<comment type="similarity">
    <text evidence="2 9">Belongs to the ABC transporter superfamily.</text>
</comment>
<evidence type="ECO:0000256" key="2">
    <source>
        <dbReference type="ARBA" id="ARBA00005417"/>
    </source>
</evidence>
<evidence type="ECO:0000259" key="10">
    <source>
        <dbReference type="PROSITE" id="PS50893"/>
    </source>
</evidence>
<dbReference type="InterPro" id="IPR050095">
    <property type="entry name" value="ECF_ABC_transporter_ATP-bd"/>
</dbReference>
<comment type="function">
    <text evidence="9">Part of an ABC transporter complex. Responsible for energy coupling to the transport system.</text>
</comment>
<proteinExistence type="inferred from homology"/>
<evidence type="ECO:0000256" key="9">
    <source>
        <dbReference type="RuleBase" id="RU364103"/>
    </source>
</evidence>
<organism evidence="11 12">
    <name type="scientific">Termitidicoccus mucosus</name>
    <dbReference type="NCBI Taxonomy" id="1184151"/>
    <lineage>
        <taxon>Bacteria</taxon>
        <taxon>Pseudomonadati</taxon>
        <taxon>Verrucomicrobiota</taxon>
        <taxon>Opitutia</taxon>
        <taxon>Opitutales</taxon>
        <taxon>Opitutaceae</taxon>
        <taxon>Termitidicoccus</taxon>
    </lineage>
</organism>
<dbReference type="GO" id="GO:0006824">
    <property type="term" value="P:cobalt ion transport"/>
    <property type="evidence" value="ECO:0007669"/>
    <property type="project" value="InterPro"/>
</dbReference>
<evidence type="ECO:0000256" key="3">
    <source>
        <dbReference type="ARBA" id="ARBA00022448"/>
    </source>
</evidence>
<dbReference type="NCBIfam" id="TIGR01166">
    <property type="entry name" value="cbiO"/>
    <property type="match status" value="1"/>
</dbReference>
<dbReference type="EMBL" id="LRRQ01000118">
    <property type="protein sequence ID" value="OAM88903.1"/>
    <property type="molecule type" value="Genomic_DNA"/>
</dbReference>
<dbReference type="PANTHER" id="PTHR43553">
    <property type="entry name" value="HEAVY METAL TRANSPORTER"/>
    <property type="match status" value="1"/>
</dbReference>
<protein>
    <recommendedName>
        <fullName evidence="9">ABC transporter ATP-binding protein</fullName>
    </recommendedName>
</protein>
<feature type="domain" description="ABC transporter" evidence="10">
    <location>
        <begin position="6"/>
        <end position="252"/>
    </location>
</feature>
<evidence type="ECO:0000313" key="11">
    <source>
        <dbReference type="EMBL" id="OAM88903.1"/>
    </source>
</evidence>
<comment type="caution">
    <text evidence="11">The sequence shown here is derived from an EMBL/GenBank/DDBJ whole genome shotgun (WGS) entry which is preliminary data.</text>
</comment>
<dbReference type="PROSITE" id="PS00211">
    <property type="entry name" value="ABC_TRANSPORTER_1"/>
    <property type="match status" value="1"/>
</dbReference>
<keyword evidence="12" id="KW-1185">Reference proteome</keyword>
<dbReference type="CDD" id="cd03225">
    <property type="entry name" value="ABC_cobalt_CbiO_domain1"/>
    <property type="match status" value="1"/>
</dbReference>
<keyword evidence="6 9" id="KW-0067">ATP-binding</keyword>
<dbReference type="InterPro" id="IPR017871">
    <property type="entry name" value="ABC_transporter-like_CS"/>
</dbReference>
<gene>
    <name evidence="11" type="ORF">AW736_15430</name>
</gene>
<dbReference type="GO" id="GO:0042626">
    <property type="term" value="F:ATPase-coupled transmembrane transporter activity"/>
    <property type="evidence" value="ECO:0007669"/>
    <property type="project" value="TreeGrafter"/>
</dbReference>
<dbReference type="InterPro" id="IPR003593">
    <property type="entry name" value="AAA+_ATPase"/>
</dbReference>
<name>A0A178IFV3_9BACT</name>
<dbReference type="STRING" id="1184151.AW736_15430"/>
<evidence type="ECO:0000256" key="7">
    <source>
        <dbReference type="ARBA" id="ARBA00022967"/>
    </source>
</evidence>